<accession>A0A5C7GDQ9</accession>
<name>A0A5C7GDQ9_9FLAO</name>
<gene>
    <name evidence="3" type="ORF">FUA22_18060</name>
</gene>
<proteinExistence type="inferred from homology"/>
<dbReference type="PROSITE" id="PS50164">
    <property type="entry name" value="GIY_YIG"/>
    <property type="match status" value="1"/>
</dbReference>
<dbReference type="InterPro" id="IPR050190">
    <property type="entry name" value="UPF0213_domain"/>
</dbReference>
<dbReference type="CDD" id="cd10448">
    <property type="entry name" value="GIY-YIG_unchar_3"/>
    <property type="match status" value="1"/>
</dbReference>
<feature type="domain" description="GIY-YIG" evidence="2">
    <location>
        <begin position="2"/>
        <end position="79"/>
    </location>
</feature>
<dbReference type="RefSeq" id="WP_147770007.1">
    <property type="nucleotide sequence ID" value="NZ_VRKQ01000024.1"/>
</dbReference>
<reference evidence="3 4" key="1">
    <citation type="submission" date="2019-08" db="EMBL/GenBank/DDBJ databases">
        <title>Seonamhaeicola sediminis sp. nov., isolated from marine sediment.</title>
        <authorList>
            <person name="Cao W.R."/>
        </authorList>
    </citation>
    <scope>NUCLEOTIDE SEQUENCE [LARGE SCALE GENOMIC DNA]</scope>
    <source>
        <strain evidence="3 4">1505</strain>
    </source>
</reference>
<evidence type="ECO:0000259" key="2">
    <source>
        <dbReference type="PROSITE" id="PS50164"/>
    </source>
</evidence>
<organism evidence="3 4">
    <name type="scientific">Seonamhaeicola maritimus</name>
    <dbReference type="NCBI Taxonomy" id="2591822"/>
    <lineage>
        <taxon>Bacteria</taxon>
        <taxon>Pseudomonadati</taxon>
        <taxon>Bacteroidota</taxon>
        <taxon>Flavobacteriia</taxon>
        <taxon>Flavobacteriales</taxon>
        <taxon>Flavobacteriaceae</taxon>
    </lineage>
</organism>
<protein>
    <submittedName>
        <fullName evidence="3">GIY-YIG nuclease family protein</fullName>
    </submittedName>
</protein>
<dbReference type="AlphaFoldDB" id="A0A5C7GDQ9"/>
<evidence type="ECO:0000313" key="3">
    <source>
        <dbReference type="EMBL" id="TXG34522.1"/>
    </source>
</evidence>
<evidence type="ECO:0000313" key="4">
    <source>
        <dbReference type="Proteomes" id="UP000321080"/>
    </source>
</evidence>
<comment type="similarity">
    <text evidence="1">Belongs to the UPF0213 family.</text>
</comment>
<dbReference type="Pfam" id="PF01541">
    <property type="entry name" value="GIY-YIG"/>
    <property type="match status" value="1"/>
</dbReference>
<dbReference type="EMBL" id="VRKQ01000024">
    <property type="protein sequence ID" value="TXG34522.1"/>
    <property type="molecule type" value="Genomic_DNA"/>
</dbReference>
<dbReference type="PANTHER" id="PTHR34477:SF5">
    <property type="entry name" value="BSL5627 PROTEIN"/>
    <property type="match status" value="1"/>
</dbReference>
<dbReference type="Proteomes" id="UP000321080">
    <property type="component" value="Unassembled WGS sequence"/>
</dbReference>
<dbReference type="InterPro" id="IPR035901">
    <property type="entry name" value="GIY-YIG_endonuc_sf"/>
</dbReference>
<dbReference type="PANTHER" id="PTHR34477">
    <property type="entry name" value="UPF0213 PROTEIN YHBQ"/>
    <property type="match status" value="1"/>
</dbReference>
<dbReference type="Gene3D" id="3.40.1440.10">
    <property type="entry name" value="GIY-YIG endonuclease"/>
    <property type="match status" value="1"/>
</dbReference>
<dbReference type="SUPFAM" id="SSF82771">
    <property type="entry name" value="GIY-YIG endonuclease"/>
    <property type="match status" value="1"/>
</dbReference>
<evidence type="ECO:0000256" key="1">
    <source>
        <dbReference type="ARBA" id="ARBA00007435"/>
    </source>
</evidence>
<comment type="caution">
    <text evidence="3">The sequence shown here is derived from an EMBL/GenBank/DDBJ whole genome shotgun (WGS) entry which is preliminary data.</text>
</comment>
<dbReference type="InterPro" id="IPR000305">
    <property type="entry name" value="GIY-YIG_endonuc"/>
</dbReference>
<dbReference type="SMART" id="SM00465">
    <property type="entry name" value="GIYc"/>
    <property type="match status" value="1"/>
</dbReference>
<keyword evidence="4" id="KW-1185">Reference proteome</keyword>
<sequence length="99" mass="11849">MKQSYVYIITNKNNTVLYTGVTSDLVKRMYQHKSKTFKGFAAKYNCEKLVYFEAFDSIEMAIGREKQIKKYKRFKKINLIEKENSGWNDLSDGWLFYFD</sequence>
<dbReference type="OrthoDB" id="9807770at2"/>